<keyword evidence="21" id="KW-1185">Reference proteome</keyword>
<accession>A0A0L0D806</accession>
<evidence type="ECO:0000256" key="18">
    <source>
        <dbReference type="PROSITE-ProRule" id="PRU00175"/>
    </source>
</evidence>
<evidence type="ECO:0000256" key="11">
    <source>
        <dbReference type="ARBA" id="ARBA00022927"/>
    </source>
</evidence>
<sequence>MDEALVENVVYSRAGAADSYVFNSSLTNVYRPRIVDALRYVTDSPQAWLESHKAMVSAALALLLHHASLLSHDATFGGLLYNMVYRVSSPSGELIPPSMPRKLLHVAASTAGLWAWIRLDSCADSLPMLDVSADDLRGSPWQAGAAVLTAARRTGTRRTLGGAILRTVLWLVRAASLVNALVFLRSGAYVSLLDRVLGMQLVRSAPGRARFVALHFMDRTLGWIALSNALAALLPLINIERVKTALDYAASSAVRAATSVLVGPAADTGAKHVPTGCIVCGVNAASFAFRLEPCHHSGCYYCLAAHRARDPGAFSCPRCASGVSGIERVP</sequence>
<dbReference type="GO" id="GO:0061630">
    <property type="term" value="F:ubiquitin protein ligase activity"/>
    <property type="evidence" value="ECO:0007669"/>
    <property type="project" value="UniProtKB-EC"/>
</dbReference>
<dbReference type="EMBL" id="GL349451">
    <property type="protein sequence ID" value="KNC48340.1"/>
    <property type="molecule type" value="Genomic_DNA"/>
</dbReference>
<dbReference type="Pfam" id="PF04757">
    <property type="entry name" value="Pex2_Pex12"/>
    <property type="match status" value="1"/>
</dbReference>
<protein>
    <recommendedName>
        <fullName evidence="17">RING-type E3 ubiquitin transferase (cysteine targeting)</fullName>
        <ecNumber evidence="17">2.3.2.36</ecNumber>
    </recommendedName>
    <alternativeName>
        <fullName evidence="15">Peroxin-2</fullName>
    </alternativeName>
</protein>
<keyword evidence="11" id="KW-0653">Protein transport</keyword>
<dbReference type="GeneID" id="25564316"/>
<dbReference type="STRING" id="461836.A0A0L0D806"/>
<evidence type="ECO:0000256" key="16">
    <source>
        <dbReference type="ARBA" id="ARBA00034438"/>
    </source>
</evidence>
<gene>
    <name evidence="20" type="ORF">AMSG_04790</name>
</gene>
<dbReference type="OrthoDB" id="1701437at2759"/>
<evidence type="ECO:0000256" key="6">
    <source>
        <dbReference type="ARBA" id="ARBA00022692"/>
    </source>
</evidence>
<evidence type="ECO:0000256" key="1">
    <source>
        <dbReference type="ARBA" id="ARBA00004585"/>
    </source>
</evidence>
<evidence type="ECO:0000256" key="15">
    <source>
        <dbReference type="ARBA" id="ARBA00032511"/>
    </source>
</evidence>
<dbReference type="InterPro" id="IPR006845">
    <property type="entry name" value="Pex_N"/>
</dbReference>
<evidence type="ECO:0000256" key="5">
    <source>
        <dbReference type="ARBA" id="ARBA00022679"/>
    </source>
</evidence>
<evidence type="ECO:0000313" key="20">
    <source>
        <dbReference type="EMBL" id="KNC48340.1"/>
    </source>
</evidence>
<evidence type="ECO:0000259" key="19">
    <source>
        <dbReference type="PROSITE" id="PS50089"/>
    </source>
</evidence>
<keyword evidence="7" id="KW-0479">Metal-binding</keyword>
<evidence type="ECO:0000256" key="12">
    <source>
        <dbReference type="ARBA" id="ARBA00022989"/>
    </source>
</evidence>
<name>A0A0L0D806_THETB</name>
<keyword evidence="6" id="KW-0812">Transmembrane</keyword>
<dbReference type="EC" id="2.3.2.36" evidence="17"/>
<keyword evidence="8 18" id="KW-0863">Zinc-finger</keyword>
<comment type="similarity">
    <text evidence="3">Belongs to the pex2/pex10/pex12 family.</text>
</comment>
<keyword evidence="5" id="KW-0808">Transferase</keyword>
<evidence type="ECO:0000256" key="10">
    <source>
        <dbReference type="ARBA" id="ARBA00022833"/>
    </source>
</evidence>
<dbReference type="InterPro" id="IPR001841">
    <property type="entry name" value="Znf_RING"/>
</dbReference>
<evidence type="ECO:0000256" key="3">
    <source>
        <dbReference type="ARBA" id="ARBA00008704"/>
    </source>
</evidence>
<comment type="pathway">
    <text evidence="2">Protein modification; protein ubiquitination.</text>
</comment>
<evidence type="ECO:0000256" key="17">
    <source>
        <dbReference type="ARBA" id="ARBA00034523"/>
    </source>
</evidence>
<feature type="domain" description="RING-type" evidence="19">
    <location>
        <begin position="277"/>
        <end position="319"/>
    </location>
</feature>
<evidence type="ECO:0000256" key="9">
    <source>
        <dbReference type="ARBA" id="ARBA00022786"/>
    </source>
</evidence>
<comment type="catalytic activity">
    <reaction evidence="16">
        <text>[E2 ubiquitin-conjugating enzyme]-S-ubiquitinyl-L-cysteine + [acceptor protein]-L-cysteine = [E2 ubiquitin-conjugating enzyme]-L-cysteine + [acceptor protein]-S-ubiquitinyl-L-cysteine.</text>
        <dbReference type="EC" id="2.3.2.36"/>
    </reaction>
</comment>
<comment type="subcellular location">
    <subcellularLocation>
        <location evidence="1">Peroxisome membrane</location>
        <topology evidence="1">Multi-pass membrane protein</topology>
    </subcellularLocation>
</comment>
<keyword evidence="14" id="KW-0576">Peroxisome</keyword>
<reference evidence="20 21" key="1">
    <citation type="submission" date="2010-05" db="EMBL/GenBank/DDBJ databases">
        <title>The Genome Sequence of Thecamonas trahens ATCC 50062.</title>
        <authorList>
            <consortium name="The Broad Institute Genome Sequencing Platform"/>
            <person name="Russ C."/>
            <person name="Cuomo C."/>
            <person name="Shea T."/>
            <person name="Young S.K."/>
            <person name="Zeng Q."/>
            <person name="Koehrsen M."/>
            <person name="Haas B."/>
            <person name="Borodovsky M."/>
            <person name="Guigo R."/>
            <person name="Alvarado L."/>
            <person name="Berlin A."/>
            <person name="Bochicchio J."/>
            <person name="Borenstein D."/>
            <person name="Chapman S."/>
            <person name="Chen Z."/>
            <person name="Freedman E."/>
            <person name="Gellesch M."/>
            <person name="Goldberg J."/>
            <person name="Griggs A."/>
            <person name="Gujja S."/>
            <person name="Heilman E."/>
            <person name="Heiman D."/>
            <person name="Hepburn T."/>
            <person name="Howarth C."/>
            <person name="Jen D."/>
            <person name="Larson L."/>
            <person name="Mehta T."/>
            <person name="Park D."/>
            <person name="Pearson M."/>
            <person name="Roberts A."/>
            <person name="Saif S."/>
            <person name="Shenoy N."/>
            <person name="Sisk P."/>
            <person name="Stolte C."/>
            <person name="Sykes S."/>
            <person name="Thomson T."/>
            <person name="Walk T."/>
            <person name="White J."/>
            <person name="Yandava C."/>
            <person name="Burger G."/>
            <person name="Gray M.W."/>
            <person name="Holland P.W.H."/>
            <person name="King N."/>
            <person name="Lang F.B.F."/>
            <person name="Roger A.J."/>
            <person name="Ruiz-Trillo I."/>
            <person name="Lander E."/>
            <person name="Nusbaum C."/>
        </authorList>
    </citation>
    <scope>NUCLEOTIDE SEQUENCE [LARGE SCALE GENOMIC DNA]</scope>
    <source>
        <strain evidence="20 21">ATCC 50062</strain>
    </source>
</reference>
<dbReference type="PROSITE" id="PS50089">
    <property type="entry name" value="ZF_RING_2"/>
    <property type="match status" value="1"/>
</dbReference>
<dbReference type="GO" id="GO:0008270">
    <property type="term" value="F:zinc ion binding"/>
    <property type="evidence" value="ECO:0007669"/>
    <property type="project" value="UniProtKB-KW"/>
</dbReference>
<dbReference type="PANTHER" id="PTHR48178:SF1">
    <property type="entry name" value="PEROXISOME BIOGENESIS FACTOR 2"/>
    <property type="match status" value="1"/>
</dbReference>
<keyword evidence="13" id="KW-0472">Membrane</keyword>
<dbReference type="AlphaFoldDB" id="A0A0L0D806"/>
<keyword evidence="10" id="KW-0862">Zinc</keyword>
<evidence type="ECO:0000256" key="2">
    <source>
        <dbReference type="ARBA" id="ARBA00004906"/>
    </source>
</evidence>
<evidence type="ECO:0000256" key="4">
    <source>
        <dbReference type="ARBA" id="ARBA00022448"/>
    </source>
</evidence>
<dbReference type="Proteomes" id="UP000054408">
    <property type="component" value="Unassembled WGS sequence"/>
</dbReference>
<organism evidence="20 21">
    <name type="scientific">Thecamonas trahens ATCC 50062</name>
    <dbReference type="NCBI Taxonomy" id="461836"/>
    <lineage>
        <taxon>Eukaryota</taxon>
        <taxon>Apusozoa</taxon>
        <taxon>Apusomonadida</taxon>
        <taxon>Apusomonadidae</taxon>
        <taxon>Thecamonas</taxon>
    </lineage>
</organism>
<evidence type="ECO:0000256" key="13">
    <source>
        <dbReference type="ARBA" id="ARBA00023136"/>
    </source>
</evidence>
<keyword evidence="12" id="KW-1133">Transmembrane helix</keyword>
<evidence type="ECO:0000256" key="8">
    <source>
        <dbReference type="ARBA" id="ARBA00022771"/>
    </source>
</evidence>
<keyword evidence="4" id="KW-0813">Transport</keyword>
<evidence type="ECO:0000313" key="21">
    <source>
        <dbReference type="Proteomes" id="UP000054408"/>
    </source>
</evidence>
<dbReference type="eggNOG" id="KOG2879">
    <property type="taxonomic scope" value="Eukaryota"/>
</dbReference>
<evidence type="ECO:0000256" key="7">
    <source>
        <dbReference type="ARBA" id="ARBA00022723"/>
    </source>
</evidence>
<evidence type="ECO:0000256" key="14">
    <source>
        <dbReference type="ARBA" id="ARBA00023140"/>
    </source>
</evidence>
<dbReference type="GO" id="GO:0016558">
    <property type="term" value="P:protein import into peroxisome matrix"/>
    <property type="evidence" value="ECO:0007669"/>
    <property type="project" value="InterPro"/>
</dbReference>
<proteinExistence type="inferred from homology"/>
<keyword evidence="9" id="KW-0833">Ubl conjugation pathway</keyword>
<dbReference type="InterPro" id="IPR025654">
    <property type="entry name" value="PEX2/10"/>
</dbReference>
<dbReference type="PANTHER" id="PTHR48178">
    <property type="entry name" value="PEROXISOME BIOGENESIS FACTOR 2"/>
    <property type="match status" value="1"/>
</dbReference>
<dbReference type="GO" id="GO:0005778">
    <property type="term" value="C:peroxisomal membrane"/>
    <property type="evidence" value="ECO:0007669"/>
    <property type="project" value="UniProtKB-SubCell"/>
</dbReference>
<dbReference type="RefSeq" id="XP_013758465.1">
    <property type="nucleotide sequence ID" value="XM_013903011.1"/>
</dbReference>